<gene>
    <name evidence="1" type="ORF">MARI151_60113</name>
</gene>
<evidence type="ECO:0000313" key="1">
    <source>
        <dbReference type="EMBL" id="VXC12873.1"/>
    </source>
</evidence>
<protein>
    <submittedName>
        <fullName evidence="1">Uncharacterized protein</fullName>
    </submittedName>
</protein>
<dbReference type="AlphaFoldDB" id="A0A653W2J0"/>
<dbReference type="EMBL" id="CABWLR010000006">
    <property type="protein sequence ID" value="VXC12873.1"/>
    <property type="molecule type" value="Genomic_DNA"/>
</dbReference>
<dbReference type="Proteomes" id="UP000430202">
    <property type="component" value="Unassembled WGS sequence"/>
</dbReference>
<evidence type="ECO:0000313" key="2">
    <source>
        <dbReference type="Proteomes" id="UP000430202"/>
    </source>
</evidence>
<name>A0A653W2J0_9FLAO</name>
<accession>A0A653W2J0</accession>
<organism evidence="1 2">
    <name type="scientific">Maribacter litoralis</name>
    <dbReference type="NCBI Taxonomy" id="2059726"/>
    <lineage>
        <taxon>Bacteria</taxon>
        <taxon>Pseudomonadati</taxon>
        <taxon>Bacteroidota</taxon>
        <taxon>Flavobacteriia</taxon>
        <taxon>Flavobacteriales</taxon>
        <taxon>Flavobacteriaceae</taxon>
        <taxon>Maribacter</taxon>
    </lineage>
</organism>
<keyword evidence="2" id="KW-1185">Reference proteome</keyword>
<reference evidence="1 2" key="1">
    <citation type="submission" date="2019-10" db="EMBL/GenBank/DDBJ databases">
        <authorList>
            <person name="Karimi E."/>
        </authorList>
    </citation>
    <scope>NUCLEOTIDE SEQUENCE [LARGE SCALE GENOMIC DNA]</scope>
    <source>
        <strain evidence="1">Maribacter sp. 151</strain>
    </source>
</reference>
<sequence>MGLWFRYGIVPEDYSEINKPSLQDKNLRLENSDAINNSYCG</sequence>
<proteinExistence type="predicted"/>